<dbReference type="OMA" id="AMCASFR"/>
<dbReference type="GO" id="GO:0001228">
    <property type="term" value="F:DNA-binding transcription activator activity, RNA polymerase II-specific"/>
    <property type="evidence" value="ECO:0007669"/>
    <property type="project" value="TreeGrafter"/>
</dbReference>
<feature type="compositionally biased region" description="Pro residues" evidence="8">
    <location>
        <begin position="1"/>
        <end position="15"/>
    </location>
</feature>
<dbReference type="InterPro" id="IPR047511">
    <property type="entry name" value="FH_FOXH1"/>
</dbReference>
<reference evidence="10" key="3">
    <citation type="submission" date="2025-09" db="UniProtKB">
        <authorList>
            <consortium name="Ensembl"/>
        </authorList>
    </citation>
    <scope>IDENTIFICATION</scope>
</reference>
<keyword evidence="11" id="KW-1185">Reference proteome</keyword>
<dbReference type="PROSITE" id="PS00658">
    <property type="entry name" value="FORK_HEAD_2"/>
    <property type="match status" value="1"/>
</dbReference>
<evidence type="ECO:0000256" key="8">
    <source>
        <dbReference type="SAM" id="MobiDB-lite"/>
    </source>
</evidence>
<dbReference type="Proteomes" id="UP000472272">
    <property type="component" value="Chromosome 7"/>
</dbReference>
<keyword evidence="4" id="KW-0010">Activator</keyword>
<dbReference type="Gene3D" id="1.10.10.10">
    <property type="entry name" value="Winged helix-like DNA-binding domain superfamily/Winged helix DNA-binding domain"/>
    <property type="match status" value="1"/>
</dbReference>
<dbReference type="PRINTS" id="PR00053">
    <property type="entry name" value="FORKHEAD"/>
</dbReference>
<feature type="region of interest" description="Disordered" evidence="8">
    <location>
        <begin position="1"/>
        <end position="48"/>
    </location>
</feature>
<keyword evidence="2" id="KW-0805">Transcription regulation</keyword>
<dbReference type="GO" id="GO:0032444">
    <property type="term" value="C:activin responsive factor complex"/>
    <property type="evidence" value="ECO:0007669"/>
    <property type="project" value="TreeGrafter"/>
</dbReference>
<dbReference type="GeneTree" id="ENSGT00940000159537"/>
<feature type="compositionally biased region" description="Basic residues" evidence="8">
    <location>
        <begin position="38"/>
        <end position="48"/>
    </location>
</feature>
<dbReference type="InterPro" id="IPR036388">
    <property type="entry name" value="WH-like_DNA-bd_sf"/>
</dbReference>
<evidence type="ECO:0000256" key="4">
    <source>
        <dbReference type="ARBA" id="ARBA00023159"/>
    </source>
</evidence>
<evidence type="ECO:0000256" key="2">
    <source>
        <dbReference type="ARBA" id="ARBA00023015"/>
    </source>
</evidence>
<reference evidence="10" key="2">
    <citation type="submission" date="2025-08" db="UniProtKB">
        <authorList>
            <consortium name="Ensembl"/>
        </authorList>
    </citation>
    <scope>IDENTIFICATION</scope>
</reference>
<sequence length="355" mass="38424">APPRATPPDTPPTPLLPAATPGPELAPRLAQGSSAPSRAHKKKAYSRHSKPPYSYLAMIALVIQRSPEKRLQLRQIVEDIQGLFPIFSDSYQGWKDSIRHNLSSNPCFRMVRLKDPSKANSKRNYWSVDVTLIPPEALKLQNTLISRQDEARWVQDLTPYVVHGSPYPPPAGLPRAQTPERRPGSSFLMDNILRTSPSDPGARSRSLETSPSTSWASLDCGGNVFPSPDPSLPSPQEGSLPAAPPALNGPLQTPDTRCYSLGRYPATPWGHLPMCCSSAMPLPLAGQAPFQGLMAPPSALPCLSCCCQPAPQATSWGPLSAPHSPLPLHPFPSPNPFLPPPICCSWCQTQLPPPH</sequence>
<dbReference type="FunFam" id="1.10.10.10:FF:000278">
    <property type="entry name" value="Forkhead box protein H1"/>
    <property type="match status" value="1"/>
</dbReference>
<dbReference type="SMART" id="SM00339">
    <property type="entry name" value="FH"/>
    <property type="match status" value="1"/>
</dbReference>
<dbReference type="InterPro" id="IPR036390">
    <property type="entry name" value="WH_DNA-bd_sf"/>
</dbReference>
<dbReference type="CDD" id="cd20022">
    <property type="entry name" value="FH_FOXH"/>
    <property type="match status" value="1"/>
</dbReference>
<dbReference type="Ensembl" id="ENSPMRT00000018782.1">
    <property type="protein sequence ID" value="ENSPMRP00000017641.1"/>
    <property type="gene ID" value="ENSPMRG00000011652.1"/>
</dbReference>
<dbReference type="PROSITE" id="PS50039">
    <property type="entry name" value="FORK_HEAD_3"/>
    <property type="match status" value="1"/>
</dbReference>
<dbReference type="PANTHER" id="PTHR47316:SF1">
    <property type="entry name" value="FORKHEAD BOX PROTEIN H1"/>
    <property type="match status" value="1"/>
</dbReference>
<dbReference type="GO" id="GO:0007179">
    <property type="term" value="P:transforming growth factor beta receptor signaling pathway"/>
    <property type="evidence" value="ECO:0007669"/>
    <property type="project" value="TreeGrafter"/>
</dbReference>
<evidence type="ECO:0000256" key="3">
    <source>
        <dbReference type="ARBA" id="ARBA00023125"/>
    </source>
</evidence>
<organism evidence="10 11">
    <name type="scientific">Podarcis muralis</name>
    <name type="common">Wall lizard</name>
    <name type="synonym">Lacerta muralis</name>
    <dbReference type="NCBI Taxonomy" id="64176"/>
    <lineage>
        <taxon>Eukaryota</taxon>
        <taxon>Metazoa</taxon>
        <taxon>Chordata</taxon>
        <taxon>Craniata</taxon>
        <taxon>Vertebrata</taxon>
        <taxon>Euteleostomi</taxon>
        <taxon>Lepidosauria</taxon>
        <taxon>Squamata</taxon>
        <taxon>Bifurcata</taxon>
        <taxon>Unidentata</taxon>
        <taxon>Episquamata</taxon>
        <taxon>Laterata</taxon>
        <taxon>Lacertibaenia</taxon>
        <taxon>Lacertidae</taxon>
        <taxon>Podarcis</taxon>
    </lineage>
</organism>
<dbReference type="GO" id="GO:0000976">
    <property type="term" value="F:transcription cis-regulatory region binding"/>
    <property type="evidence" value="ECO:0007669"/>
    <property type="project" value="TreeGrafter"/>
</dbReference>
<accession>A0A670J0H5</accession>
<dbReference type="PANTHER" id="PTHR47316">
    <property type="entry name" value="FORKHEAD BOX PROTEIN H1"/>
    <property type="match status" value="1"/>
</dbReference>
<comment type="subcellular location">
    <subcellularLocation>
        <location evidence="1 7">Nucleus</location>
    </subcellularLocation>
</comment>
<feature type="compositionally biased region" description="Polar residues" evidence="8">
    <location>
        <begin position="207"/>
        <end position="216"/>
    </location>
</feature>
<dbReference type="InterPro" id="IPR030456">
    <property type="entry name" value="TF_fork_head_CS_2"/>
</dbReference>
<dbReference type="GO" id="GO:0046332">
    <property type="term" value="F:SMAD binding"/>
    <property type="evidence" value="ECO:0007669"/>
    <property type="project" value="UniProtKB-ARBA"/>
</dbReference>
<keyword evidence="5" id="KW-0804">Transcription</keyword>
<keyword evidence="3 7" id="KW-0238">DNA-binding</keyword>
<protein>
    <submittedName>
        <fullName evidence="10">Forkhead box H1</fullName>
    </submittedName>
</protein>
<keyword evidence="6 7" id="KW-0539">Nucleus</keyword>
<dbReference type="InterPro" id="IPR001766">
    <property type="entry name" value="Fork_head_dom"/>
</dbReference>
<evidence type="ECO:0000256" key="7">
    <source>
        <dbReference type="PROSITE-ProRule" id="PRU00089"/>
    </source>
</evidence>
<feature type="compositionally biased region" description="Low complexity" evidence="8">
    <location>
        <begin position="16"/>
        <end position="27"/>
    </location>
</feature>
<dbReference type="Pfam" id="PF00250">
    <property type="entry name" value="Forkhead"/>
    <property type="match status" value="1"/>
</dbReference>
<evidence type="ECO:0000313" key="11">
    <source>
        <dbReference type="Proteomes" id="UP000472272"/>
    </source>
</evidence>
<evidence type="ECO:0000256" key="1">
    <source>
        <dbReference type="ARBA" id="ARBA00004123"/>
    </source>
</evidence>
<evidence type="ECO:0000259" key="9">
    <source>
        <dbReference type="PROSITE" id="PS50039"/>
    </source>
</evidence>
<evidence type="ECO:0000313" key="10">
    <source>
        <dbReference type="Ensembl" id="ENSPMRP00000017641.1"/>
    </source>
</evidence>
<proteinExistence type="predicted"/>
<dbReference type="SUPFAM" id="SSF46785">
    <property type="entry name" value="Winged helix' DNA-binding domain"/>
    <property type="match status" value="1"/>
</dbReference>
<dbReference type="InterPro" id="IPR052327">
    <property type="entry name" value="Activin_resp_transcr_regulator"/>
</dbReference>
<evidence type="ECO:0000256" key="5">
    <source>
        <dbReference type="ARBA" id="ARBA00023163"/>
    </source>
</evidence>
<reference evidence="10 11" key="1">
    <citation type="journal article" date="2019" name="Proc. Natl. Acad. Sci. U.S.A.">
        <title>Regulatory changes in pterin and carotenoid genes underlie balanced color polymorphisms in the wall lizard.</title>
        <authorList>
            <person name="Andrade P."/>
            <person name="Pinho C."/>
            <person name="Perez I de Lanuza G."/>
            <person name="Afonso S."/>
            <person name="Brejcha J."/>
            <person name="Rubin C.J."/>
            <person name="Wallerman O."/>
            <person name="Pereira P."/>
            <person name="Sabatino S.J."/>
            <person name="Bellati A."/>
            <person name="Pellitteri-Rosa D."/>
            <person name="Bosakova Z."/>
            <person name="Bunikis I."/>
            <person name="Carretero M.A."/>
            <person name="Feiner N."/>
            <person name="Marsik P."/>
            <person name="Pauperio F."/>
            <person name="Salvi D."/>
            <person name="Soler L."/>
            <person name="While G.M."/>
            <person name="Uller T."/>
            <person name="Font E."/>
            <person name="Andersson L."/>
            <person name="Carneiro M."/>
        </authorList>
    </citation>
    <scope>NUCLEOTIDE SEQUENCE</scope>
</reference>
<feature type="domain" description="Fork-head" evidence="9">
    <location>
        <begin position="50"/>
        <end position="129"/>
    </location>
</feature>
<feature type="DNA-binding region" description="Fork-head" evidence="7">
    <location>
        <begin position="50"/>
        <end position="129"/>
    </location>
</feature>
<feature type="region of interest" description="Disordered" evidence="8">
    <location>
        <begin position="164"/>
        <end position="251"/>
    </location>
</feature>
<name>A0A670J0H5_PODMU</name>
<evidence type="ECO:0000256" key="6">
    <source>
        <dbReference type="ARBA" id="ARBA00023242"/>
    </source>
</evidence>
<dbReference type="AlphaFoldDB" id="A0A670J0H5"/>